<reference evidence="4" key="1">
    <citation type="journal article" date="2019" name="Int. J. Syst. Evol. Microbiol.">
        <title>The Global Catalogue of Microorganisms (GCM) 10K type strain sequencing project: providing services to taxonomists for standard genome sequencing and annotation.</title>
        <authorList>
            <consortium name="The Broad Institute Genomics Platform"/>
            <consortium name="The Broad Institute Genome Sequencing Center for Infectious Disease"/>
            <person name="Wu L."/>
            <person name="Ma J."/>
        </authorList>
    </citation>
    <scope>NUCLEOTIDE SEQUENCE [LARGE SCALE GENOMIC DNA]</scope>
    <source>
        <strain evidence="4">KCTC 32041</strain>
    </source>
</reference>
<dbReference type="EMBL" id="BMYW01000002">
    <property type="protein sequence ID" value="GGX84637.1"/>
    <property type="molecule type" value="Genomic_DNA"/>
</dbReference>
<name>A0ABQ2YJ11_9NEIS</name>
<accession>A0ABQ2YJ11</accession>
<dbReference type="InterPro" id="IPR011088">
    <property type="entry name" value="Phage_phiNM3_A0EWY4"/>
</dbReference>
<dbReference type="Pfam" id="PF07509">
    <property type="entry name" value="DUF1523"/>
    <property type="match status" value="1"/>
</dbReference>
<keyword evidence="1" id="KW-0472">Membrane</keyword>
<protein>
    <recommendedName>
        <fullName evidence="5">DUF1523 family protein</fullName>
    </recommendedName>
</protein>
<evidence type="ECO:0000313" key="4">
    <source>
        <dbReference type="Proteomes" id="UP000600877"/>
    </source>
</evidence>
<dbReference type="Proteomes" id="UP000600877">
    <property type="component" value="Unassembled WGS sequence"/>
</dbReference>
<comment type="caution">
    <text evidence="3">The sequence shown here is derived from an EMBL/GenBank/DDBJ whole genome shotgun (WGS) entry which is preliminary data.</text>
</comment>
<gene>
    <name evidence="3" type="ORF">GCM10011290_10430</name>
</gene>
<keyword evidence="1" id="KW-0812">Transmembrane</keyword>
<evidence type="ECO:0000256" key="1">
    <source>
        <dbReference type="SAM" id="Phobius"/>
    </source>
</evidence>
<organism evidence="3 4">
    <name type="scientific">Vogesella alkaliphila</name>
    <dbReference type="NCBI Taxonomy" id="1193621"/>
    <lineage>
        <taxon>Bacteria</taxon>
        <taxon>Pseudomonadati</taxon>
        <taxon>Pseudomonadota</taxon>
        <taxon>Betaproteobacteria</taxon>
        <taxon>Neisseriales</taxon>
        <taxon>Chromobacteriaceae</taxon>
        <taxon>Vogesella</taxon>
    </lineage>
</organism>
<dbReference type="RefSeq" id="WP_189373078.1">
    <property type="nucleotide sequence ID" value="NZ_BMYW01000002.1"/>
</dbReference>
<feature type="chain" id="PRO_5047400059" description="DUF1523 family protein" evidence="2">
    <location>
        <begin position="25"/>
        <end position="183"/>
    </location>
</feature>
<keyword evidence="1" id="KW-1133">Transmembrane helix</keyword>
<feature type="transmembrane region" description="Helical" evidence="1">
    <location>
        <begin position="148"/>
        <end position="166"/>
    </location>
</feature>
<proteinExistence type="predicted"/>
<keyword evidence="4" id="KW-1185">Reference proteome</keyword>
<feature type="signal peptide" evidence="2">
    <location>
        <begin position="1"/>
        <end position="24"/>
    </location>
</feature>
<evidence type="ECO:0000313" key="3">
    <source>
        <dbReference type="EMBL" id="GGX84637.1"/>
    </source>
</evidence>
<keyword evidence="2" id="KW-0732">Signal</keyword>
<sequence>MRRKLRNFGLALLALAALSGSALLDYYLPEHSVTTITGVEVKLVDKDGPISRQNPADQPVRDMYLIYTQHAIDDVRVYRNEDTGWGWPFYFKFDASDVQATANALANARQPAYLTSYGWRINMLSLYPNVTDVRLAVAGEATWSFFRWFWFTLWFALLAAAGWGLLRATRRQPDDKPSGQTGA</sequence>
<evidence type="ECO:0000256" key="2">
    <source>
        <dbReference type="SAM" id="SignalP"/>
    </source>
</evidence>
<evidence type="ECO:0008006" key="5">
    <source>
        <dbReference type="Google" id="ProtNLM"/>
    </source>
</evidence>